<dbReference type="PROSITE" id="PS50262">
    <property type="entry name" value="G_PROTEIN_RECEP_F1_2"/>
    <property type="match status" value="1"/>
</dbReference>
<gene>
    <name evidence="12" type="ORF">NEMVEDRAFT_v1g204195</name>
</gene>
<evidence type="ECO:0000256" key="2">
    <source>
        <dbReference type="ARBA" id="ARBA00022475"/>
    </source>
</evidence>
<dbReference type="HOGENOM" id="CLU_009579_11_0_1"/>
<evidence type="ECO:0000256" key="10">
    <source>
        <dbReference type="SAM" id="Phobius"/>
    </source>
</evidence>
<dbReference type="SUPFAM" id="SSF81321">
    <property type="entry name" value="Family A G protein-coupled receptor-like"/>
    <property type="match status" value="1"/>
</dbReference>
<dbReference type="STRING" id="45351.A7RYX0"/>
<keyword evidence="6 10" id="KW-0472">Membrane</keyword>
<dbReference type="InterPro" id="IPR050569">
    <property type="entry name" value="TAAR"/>
</dbReference>
<keyword evidence="7 9" id="KW-0675">Receptor</keyword>
<evidence type="ECO:0000256" key="9">
    <source>
        <dbReference type="RuleBase" id="RU000688"/>
    </source>
</evidence>
<proteinExistence type="inferred from homology"/>
<dbReference type="GO" id="GO:0071880">
    <property type="term" value="P:adenylate cyclase-activating adrenergic receptor signaling pathway"/>
    <property type="evidence" value="ECO:0000318"/>
    <property type="project" value="GO_Central"/>
</dbReference>
<feature type="transmembrane region" description="Helical" evidence="10">
    <location>
        <begin position="28"/>
        <end position="54"/>
    </location>
</feature>
<evidence type="ECO:0000259" key="11">
    <source>
        <dbReference type="PROSITE" id="PS50262"/>
    </source>
</evidence>
<dbReference type="PANTHER" id="PTHR24249:SF372">
    <property type="entry name" value="G-PROTEIN COUPLED RECEPTORS FAMILY 1 PROFILE DOMAIN-CONTAINING PROTEIN"/>
    <property type="match status" value="1"/>
</dbReference>
<evidence type="ECO:0000256" key="5">
    <source>
        <dbReference type="ARBA" id="ARBA00023040"/>
    </source>
</evidence>
<dbReference type="OMA" id="YTNITHT"/>
<keyword evidence="2" id="KW-1003">Cell membrane</keyword>
<keyword evidence="5 9" id="KW-0297">G-protein coupled receptor</keyword>
<dbReference type="InterPro" id="IPR017452">
    <property type="entry name" value="GPCR_Rhodpsn_7TM"/>
</dbReference>
<dbReference type="PRINTS" id="PR00237">
    <property type="entry name" value="GPCRRHODOPSN"/>
</dbReference>
<evidence type="ECO:0000256" key="7">
    <source>
        <dbReference type="ARBA" id="ARBA00023170"/>
    </source>
</evidence>
<dbReference type="PhylomeDB" id="A7RYX0"/>
<feature type="transmembrane region" description="Helical" evidence="10">
    <location>
        <begin position="175"/>
        <end position="199"/>
    </location>
</feature>
<dbReference type="Gene3D" id="1.20.1070.10">
    <property type="entry name" value="Rhodopsin 7-helix transmembrane proteins"/>
    <property type="match status" value="1"/>
</dbReference>
<dbReference type="Proteomes" id="UP000001593">
    <property type="component" value="Unassembled WGS sequence"/>
</dbReference>
<comment type="similarity">
    <text evidence="9">Belongs to the G-protein coupled receptor 1 family.</text>
</comment>
<reference evidence="12 13" key="1">
    <citation type="journal article" date="2007" name="Science">
        <title>Sea anemone genome reveals ancestral eumetazoan gene repertoire and genomic organization.</title>
        <authorList>
            <person name="Putnam N.H."/>
            <person name="Srivastava M."/>
            <person name="Hellsten U."/>
            <person name="Dirks B."/>
            <person name="Chapman J."/>
            <person name="Salamov A."/>
            <person name="Terry A."/>
            <person name="Shapiro H."/>
            <person name="Lindquist E."/>
            <person name="Kapitonov V.V."/>
            <person name="Jurka J."/>
            <person name="Genikhovich G."/>
            <person name="Grigoriev I.V."/>
            <person name="Lucas S.M."/>
            <person name="Steele R.E."/>
            <person name="Finnerty J.R."/>
            <person name="Technau U."/>
            <person name="Martindale M.Q."/>
            <person name="Rokhsar D.S."/>
        </authorList>
    </citation>
    <scope>NUCLEOTIDE SEQUENCE [LARGE SCALE GENOMIC DNA]</scope>
    <source>
        <strain evidence="13">CH2 X CH6</strain>
    </source>
</reference>
<dbReference type="Pfam" id="PF00001">
    <property type="entry name" value="7tm_1"/>
    <property type="match status" value="1"/>
</dbReference>
<evidence type="ECO:0000256" key="1">
    <source>
        <dbReference type="ARBA" id="ARBA00004651"/>
    </source>
</evidence>
<accession>A7RYX0</accession>
<protein>
    <recommendedName>
        <fullName evidence="11">G-protein coupled receptors family 1 profile domain-containing protein</fullName>
    </recommendedName>
</protein>
<feature type="transmembrane region" description="Helical" evidence="10">
    <location>
        <begin position="95"/>
        <end position="118"/>
    </location>
</feature>
<evidence type="ECO:0000256" key="4">
    <source>
        <dbReference type="ARBA" id="ARBA00022989"/>
    </source>
</evidence>
<sequence length="345" mass="38704">MSPLTNDSILNVSQATSPNPACQGQFGALHYIIAAFIIIFGLTANGFICVAFAIKRKLRTVTNYFVVNLAVADFLLIFCWIVWMILYFICADLKVPIATMLEVLFATASVVGLAMVSFDRYYAVTRALHYNSTMTHSRALISIICIWVYAGATSLLYLGLLYTDVQAKQLTYVKYYVLMLLVINFLLPFCVAMFCYVSIFSIALSHLRHSAPAGQPTDPNSNAAIILRQLKITFNIVILAAPFLLIWNFYYGIQVYESFNDWEMVTSSVLGEFFVSNLPQLVATINPLVFICLTKDLRRFARSGCQCLVIRRRGHDRVTLTETYPNSTQYTSGYPSNGDFASTKV</sequence>
<dbReference type="GO" id="GO:0043410">
    <property type="term" value="P:positive regulation of MAPK cascade"/>
    <property type="evidence" value="ECO:0000318"/>
    <property type="project" value="GO_Central"/>
</dbReference>
<keyword evidence="13" id="KW-1185">Reference proteome</keyword>
<dbReference type="PANTHER" id="PTHR24249">
    <property type="entry name" value="HISTAMINE RECEPTOR-RELATED G-PROTEIN COUPLED RECEPTOR"/>
    <property type="match status" value="1"/>
</dbReference>
<keyword evidence="3 9" id="KW-0812">Transmembrane</keyword>
<evidence type="ECO:0000256" key="3">
    <source>
        <dbReference type="ARBA" id="ARBA00022692"/>
    </source>
</evidence>
<comment type="subcellular location">
    <subcellularLocation>
        <location evidence="1">Cell membrane</location>
        <topology evidence="1">Multi-pass membrane protein</topology>
    </subcellularLocation>
</comment>
<feature type="transmembrane region" description="Helical" evidence="10">
    <location>
        <begin position="273"/>
        <end position="293"/>
    </location>
</feature>
<dbReference type="PROSITE" id="PS00237">
    <property type="entry name" value="G_PROTEIN_RECEP_F1_1"/>
    <property type="match status" value="1"/>
</dbReference>
<dbReference type="eggNOG" id="KOG3656">
    <property type="taxonomic scope" value="Eukaryota"/>
</dbReference>
<dbReference type="InParanoid" id="A7RYX0"/>
<feature type="domain" description="G-protein coupled receptors family 1 profile" evidence="11">
    <location>
        <begin position="44"/>
        <end position="290"/>
    </location>
</feature>
<feature type="transmembrane region" description="Helical" evidence="10">
    <location>
        <begin position="232"/>
        <end position="253"/>
    </location>
</feature>
<dbReference type="InterPro" id="IPR000276">
    <property type="entry name" value="GPCR_Rhodpsn"/>
</dbReference>
<keyword evidence="4 10" id="KW-1133">Transmembrane helix</keyword>
<dbReference type="GO" id="GO:0004930">
    <property type="term" value="F:G protein-coupled receptor activity"/>
    <property type="evidence" value="ECO:0000318"/>
    <property type="project" value="GO_Central"/>
</dbReference>
<evidence type="ECO:0000256" key="8">
    <source>
        <dbReference type="ARBA" id="ARBA00023224"/>
    </source>
</evidence>
<feature type="transmembrane region" description="Helical" evidence="10">
    <location>
        <begin position="66"/>
        <end position="89"/>
    </location>
</feature>
<evidence type="ECO:0000313" key="13">
    <source>
        <dbReference type="Proteomes" id="UP000001593"/>
    </source>
</evidence>
<feature type="transmembrane region" description="Helical" evidence="10">
    <location>
        <begin position="139"/>
        <end position="163"/>
    </location>
</feature>
<evidence type="ECO:0000256" key="6">
    <source>
        <dbReference type="ARBA" id="ARBA00023136"/>
    </source>
</evidence>
<dbReference type="AlphaFoldDB" id="A7RYX0"/>
<dbReference type="EMBL" id="DS469555">
    <property type="protein sequence ID" value="EDO43301.1"/>
    <property type="molecule type" value="Genomic_DNA"/>
</dbReference>
<name>A7RYX0_NEMVE</name>
<dbReference type="GO" id="GO:0005886">
    <property type="term" value="C:plasma membrane"/>
    <property type="evidence" value="ECO:0000318"/>
    <property type="project" value="GO_Central"/>
</dbReference>
<organism evidence="12 13">
    <name type="scientific">Nematostella vectensis</name>
    <name type="common">Starlet sea anemone</name>
    <dbReference type="NCBI Taxonomy" id="45351"/>
    <lineage>
        <taxon>Eukaryota</taxon>
        <taxon>Metazoa</taxon>
        <taxon>Cnidaria</taxon>
        <taxon>Anthozoa</taxon>
        <taxon>Hexacorallia</taxon>
        <taxon>Actiniaria</taxon>
        <taxon>Edwardsiidae</taxon>
        <taxon>Nematostella</taxon>
    </lineage>
</organism>
<evidence type="ECO:0000313" key="12">
    <source>
        <dbReference type="EMBL" id="EDO43301.1"/>
    </source>
</evidence>
<keyword evidence="8 9" id="KW-0807">Transducer</keyword>